<accession>A0AAQ3K9H4</accession>
<reference evidence="1 2" key="1">
    <citation type="submission" date="2023-10" db="EMBL/GenBank/DDBJ databases">
        <title>Chromosome-scale genome assembly provides insights into flower coloration mechanisms of Canna indica.</title>
        <authorList>
            <person name="Li C."/>
        </authorList>
    </citation>
    <scope>NUCLEOTIDE SEQUENCE [LARGE SCALE GENOMIC DNA]</scope>
    <source>
        <tissue evidence="1">Flower</tissue>
    </source>
</reference>
<keyword evidence="2" id="KW-1185">Reference proteome</keyword>
<gene>
    <name evidence="1" type="ORF">Cni_G10212</name>
</gene>
<organism evidence="1 2">
    <name type="scientific">Canna indica</name>
    <name type="common">Indian-shot</name>
    <dbReference type="NCBI Taxonomy" id="4628"/>
    <lineage>
        <taxon>Eukaryota</taxon>
        <taxon>Viridiplantae</taxon>
        <taxon>Streptophyta</taxon>
        <taxon>Embryophyta</taxon>
        <taxon>Tracheophyta</taxon>
        <taxon>Spermatophyta</taxon>
        <taxon>Magnoliopsida</taxon>
        <taxon>Liliopsida</taxon>
        <taxon>Zingiberales</taxon>
        <taxon>Cannaceae</taxon>
        <taxon>Canna</taxon>
    </lineage>
</organism>
<evidence type="ECO:0000313" key="2">
    <source>
        <dbReference type="Proteomes" id="UP001327560"/>
    </source>
</evidence>
<name>A0AAQ3K9H4_9LILI</name>
<dbReference type="InterPro" id="IPR038920">
    <property type="entry name" value="At3g05675-like"/>
</dbReference>
<evidence type="ECO:0000313" key="1">
    <source>
        <dbReference type="EMBL" id="WOL01496.1"/>
    </source>
</evidence>
<protein>
    <submittedName>
        <fullName evidence="1">BTB/POZ domain-containing protein</fullName>
    </submittedName>
</protein>
<sequence>MPPLWRCLPLSLAQHNTFFADKLYTNSLAPHLKIADCEDVKIYIETVGLMYSKDVKHRLIKQSVPRVLRILKVAESLGFHACIKSCLDYLGVVPWVGEEEECVISSIRQLQDDNYGISPILNRIASDLSNPPNDTLSHTMDLVLESNKDRGLREMKSLVLKILKEDNLVMTIVSVAACGHNKEGR</sequence>
<dbReference type="PANTHER" id="PTHR31060:SF5">
    <property type="entry name" value="PRLI-INTERACTING FACTOR G, PUTATIVE, EXPRESSED-RELATED"/>
    <property type="match status" value="1"/>
</dbReference>
<dbReference type="Proteomes" id="UP001327560">
    <property type="component" value="Chromosome 3"/>
</dbReference>
<proteinExistence type="predicted"/>
<dbReference type="PANTHER" id="PTHR31060">
    <property type="entry name" value="OSJNBA0011J08.25 PROTEIN-RELATED"/>
    <property type="match status" value="1"/>
</dbReference>
<dbReference type="EMBL" id="CP136892">
    <property type="protein sequence ID" value="WOL01496.1"/>
    <property type="molecule type" value="Genomic_DNA"/>
</dbReference>
<dbReference type="AlphaFoldDB" id="A0AAQ3K9H4"/>